<dbReference type="InterPro" id="IPR040256">
    <property type="entry name" value="At4g02000-like"/>
</dbReference>
<feature type="domain" description="DUF4283" evidence="2">
    <location>
        <begin position="112"/>
        <end position="189"/>
    </location>
</feature>
<sequence>MARRKGKEPMDGSPGPAGEQASGPAGEQASGPSTAEGKDRTTTRTWAEVVAQGKGTNLGRKGERPAGRSRPAPWVTHRPTETEVARLCYHFSSVFELSVEPIEAARREWEGLALVGRSLGRRVPVEWVAKDVAARLKKPGEVVAVSLADDHFALRFRSPEVRDRALSEGPWVVAGQLLALEPWTPDFLPRENPVKTVVVWLRLPGLPPEYWSTATILEIAGKAGRPLAVDGVTKGRRAMGFARVKVSIDASEPLLPGIRILGKTKALWQPFVFESIPDLCVRCGRIGHLEPGCRFGAPAPAEGCPPGEEIRGPIYGPWLVTTRSRQMRETGPP</sequence>
<dbReference type="RefSeq" id="XP_008796020.2">
    <property type="nucleotide sequence ID" value="XM_008797798.2"/>
</dbReference>
<evidence type="ECO:0000256" key="1">
    <source>
        <dbReference type="SAM" id="MobiDB-lite"/>
    </source>
</evidence>
<protein>
    <submittedName>
        <fullName evidence="4">Uncharacterized protein LOC120113345</fullName>
    </submittedName>
</protein>
<dbReference type="Pfam" id="PF14111">
    <property type="entry name" value="DUF4283"/>
    <property type="match status" value="1"/>
</dbReference>
<dbReference type="KEGG" id="pda:103711587"/>
<dbReference type="PANTHER" id="PTHR31286:SF99">
    <property type="entry name" value="DUF4283 DOMAIN-CONTAINING PROTEIN"/>
    <property type="match status" value="1"/>
</dbReference>
<accession>A0A8B9B3J8</accession>
<feature type="region of interest" description="Disordered" evidence="1">
    <location>
        <begin position="1"/>
        <end position="75"/>
    </location>
</feature>
<gene>
    <name evidence="4" type="primary">LOC120113345</name>
</gene>
<evidence type="ECO:0000259" key="2">
    <source>
        <dbReference type="Pfam" id="PF14111"/>
    </source>
</evidence>
<dbReference type="AlphaFoldDB" id="A0A8B9B3J8"/>
<reference evidence="3" key="1">
    <citation type="journal article" date="2019" name="Nat. Commun.">
        <title>Genome-wide association mapping of date palm fruit traits.</title>
        <authorList>
            <person name="Hazzouri K.M."/>
            <person name="Gros-Balthazard M."/>
            <person name="Flowers J.M."/>
            <person name="Copetti D."/>
            <person name="Lemansour A."/>
            <person name="Lebrun M."/>
            <person name="Masmoudi K."/>
            <person name="Ferrand S."/>
            <person name="Dhar M.I."/>
            <person name="Fresquez Z.A."/>
            <person name="Rosas U."/>
            <person name="Zhang J."/>
            <person name="Talag J."/>
            <person name="Lee S."/>
            <person name="Kudrna D."/>
            <person name="Powell R.F."/>
            <person name="Leitch I.J."/>
            <person name="Krueger R.R."/>
            <person name="Wing R.A."/>
            <person name="Amiri K.M.A."/>
            <person name="Purugganan M.D."/>
        </authorList>
    </citation>
    <scope>NUCLEOTIDE SEQUENCE [LARGE SCALE GENOMIC DNA]</scope>
    <source>
        <strain evidence="3">cv. Khalas</strain>
    </source>
</reference>
<dbReference type="PANTHER" id="PTHR31286">
    <property type="entry name" value="GLYCINE-RICH CELL WALL STRUCTURAL PROTEIN 1.8-LIKE"/>
    <property type="match status" value="1"/>
</dbReference>
<name>A0A8B9B3J8_PHODC</name>
<dbReference type="InterPro" id="IPR025558">
    <property type="entry name" value="DUF4283"/>
</dbReference>
<keyword evidence="3" id="KW-1185">Reference proteome</keyword>
<evidence type="ECO:0000313" key="4">
    <source>
        <dbReference type="RefSeq" id="XP_038990429.1"/>
    </source>
</evidence>
<dbReference type="GeneID" id="120113345"/>
<evidence type="ECO:0000313" key="3">
    <source>
        <dbReference type="Proteomes" id="UP000228380"/>
    </source>
</evidence>
<dbReference type="Proteomes" id="UP000228380">
    <property type="component" value="Chromosome 15"/>
</dbReference>
<dbReference type="OrthoDB" id="686405at2759"/>
<proteinExistence type="predicted"/>
<dbReference type="RefSeq" id="XP_038990429.1">
    <property type="nucleotide sequence ID" value="XM_039134501.1"/>
</dbReference>
<organism evidence="3 4">
    <name type="scientific">Phoenix dactylifera</name>
    <name type="common">Date palm</name>
    <dbReference type="NCBI Taxonomy" id="42345"/>
    <lineage>
        <taxon>Eukaryota</taxon>
        <taxon>Viridiplantae</taxon>
        <taxon>Streptophyta</taxon>
        <taxon>Embryophyta</taxon>
        <taxon>Tracheophyta</taxon>
        <taxon>Spermatophyta</taxon>
        <taxon>Magnoliopsida</taxon>
        <taxon>Liliopsida</taxon>
        <taxon>Arecaceae</taxon>
        <taxon>Coryphoideae</taxon>
        <taxon>Phoeniceae</taxon>
        <taxon>Phoenix</taxon>
    </lineage>
</organism>
<dbReference type="KEGG" id="pda:120113345"/>
<reference evidence="4" key="2">
    <citation type="submission" date="2025-08" db="UniProtKB">
        <authorList>
            <consortium name="RefSeq"/>
        </authorList>
    </citation>
    <scope>IDENTIFICATION</scope>
    <source>
        <tissue evidence="4">Young leaves</tissue>
    </source>
</reference>